<reference evidence="2" key="1">
    <citation type="journal article" date="2011" name="Proc. Natl. Acad. Sci. U.S.A.">
        <title>Obligate biotrophy features unraveled by the genomic analysis of rust fungi.</title>
        <authorList>
            <person name="Duplessis S."/>
            <person name="Cuomo C.A."/>
            <person name="Lin Y.-C."/>
            <person name="Aerts A."/>
            <person name="Tisserant E."/>
            <person name="Veneault-Fourrey C."/>
            <person name="Joly D.L."/>
            <person name="Hacquard S."/>
            <person name="Amselem J."/>
            <person name="Cantarel B.L."/>
            <person name="Chiu R."/>
            <person name="Coutinho P.M."/>
            <person name="Feau N."/>
            <person name="Field M."/>
            <person name="Frey P."/>
            <person name="Gelhaye E."/>
            <person name="Goldberg J."/>
            <person name="Grabherr M.G."/>
            <person name="Kodira C.D."/>
            <person name="Kohler A."/>
            <person name="Kuees U."/>
            <person name="Lindquist E.A."/>
            <person name="Lucas S.M."/>
            <person name="Mago R."/>
            <person name="Mauceli E."/>
            <person name="Morin E."/>
            <person name="Murat C."/>
            <person name="Pangilinan J.L."/>
            <person name="Park R."/>
            <person name="Pearson M."/>
            <person name="Quesneville H."/>
            <person name="Rouhier N."/>
            <person name="Sakthikumar S."/>
            <person name="Salamov A.A."/>
            <person name="Schmutz J."/>
            <person name="Selles B."/>
            <person name="Shapiro H."/>
            <person name="Tanguay P."/>
            <person name="Tuskan G.A."/>
            <person name="Henrissat B."/>
            <person name="Van de Peer Y."/>
            <person name="Rouze P."/>
            <person name="Ellis J.G."/>
            <person name="Dodds P.N."/>
            <person name="Schein J.E."/>
            <person name="Zhong S."/>
            <person name="Hamelin R.C."/>
            <person name="Grigoriev I.V."/>
            <person name="Szabo L.J."/>
            <person name="Martin F."/>
        </authorList>
    </citation>
    <scope>NUCLEOTIDE SEQUENCE [LARGE SCALE GENOMIC DNA]</scope>
    <source>
        <strain evidence="2">CRL 75-36-700-3 / race SCCL</strain>
    </source>
</reference>
<dbReference type="EMBL" id="DS178309">
    <property type="protein sequence ID" value="EHS64045.1"/>
    <property type="molecule type" value="Genomic_DNA"/>
</dbReference>
<protein>
    <submittedName>
        <fullName evidence="1">Uncharacterized protein</fullName>
    </submittedName>
</protein>
<keyword evidence="2" id="KW-1185">Reference proteome</keyword>
<accession>H6QTA0</accession>
<proteinExistence type="predicted"/>
<dbReference type="VEuPathDB" id="FungiDB:PGTG_22100"/>
<dbReference type="KEGG" id="pgr:PGTG_22100"/>
<dbReference type="AlphaFoldDB" id="H6QTA0"/>
<evidence type="ECO:0000313" key="2">
    <source>
        <dbReference type="Proteomes" id="UP000008783"/>
    </source>
</evidence>
<dbReference type="Proteomes" id="UP000008783">
    <property type="component" value="Unassembled WGS sequence"/>
</dbReference>
<organism evidence="1 2">
    <name type="scientific">Puccinia graminis f. sp. tritici (strain CRL 75-36-700-3 / race SCCL)</name>
    <name type="common">Black stem rust fungus</name>
    <dbReference type="NCBI Taxonomy" id="418459"/>
    <lineage>
        <taxon>Eukaryota</taxon>
        <taxon>Fungi</taxon>
        <taxon>Dikarya</taxon>
        <taxon>Basidiomycota</taxon>
        <taxon>Pucciniomycotina</taxon>
        <taxon>Pucciniomycetes</taxon>
        <taxon>Pucciniales</taxon>
        <taxon>Pucciniaceae</taxon>
        <taxon>Puccinia</taxon>
    </lineage>
</organism>
<dbReference type="RefSeq" id="XP_003889262.1">
    <property type="nucleotide sequence ID" value="XM_003889213.1"/>
</dbReference>
<gene>
    <name evidence="1" type="ORF">PGTG_22100</name>
</gene>
<dbReference type="GeneID" id="13541654"/>
<dbReference type="InParanoid" id="H6QTA0"/>
<name>H6QTA0_PUCGT</name>
<dbReference type="HOGENOM" id="CLU_2543694_0_0_1"/>
<evidence type="ECO:0000313" key="1">
    <source>
        <dbReference type="EMBL" id="EHS64045.1"/>
    </source>
</evidence>
<sequence>MSRLPSRQCHATKQLRRSLALLRHPLGQTAHPQSLGQMAHPIILKDYLCPSHQRCHIFRSTSSNNPTGCTWLWRPLIPATLPT</sequence>